<organism evidence="3 4">
    <name type="scientific">Leptomonas pyrrhocoris</name>
    <name type="common">Firebug parasite</name>
    <dbReference type="NCBI Taxonomy" id="157538"/>
    <lineage>
        <taxon>Eukaryota</taxon>
        <taxon>Discoba</taxon>
        <taxon>Euglenozoa</taxon>
        <taxon>Kinetoplastea</taxon>
        <taxon>Metakinetoplastina</taxon>
        <taxon>Trypanosomatida</taxon>
        <taxon>Trypanosomatidae</taxon>
        <taxon>Leishmaniinae</taxon>
        <taxon>Leptomonas</taxon>
    </lineage>
</organism>
<feature type="compositionally biased region" description="Basic and acidic residues" evidence="2">
    <location>
        <begin position="210"/>
        <end position="222"/>
    </location>
</feature>
<dbReference type="VEuPathDB" id="TriTrypDB:LpyrH10_26_1340"/>
<feature type="compositionally biased region" description="Basic and acidic residues" evidence="2">
    <location>
        <begin position="315"/>
        <end position="326"/>
    </location>
</feature>
<dbReference type="Proteomes" id="UP000037923">
    <property type="component" value="Unassembled WGS sequence"/>
</dbReference>
<dbReference type="Gene3D" id="2.60.40.550">
    <property type="entry name" value="Ecotin"/>
    <property type="match status" value="1"/>
</dbReference>
<gene>
    <name evidence="3" type="ORF">ABB37_08839</name>
</gene>
<feature type="compositionally biased region" description="Low complexity" evidence="2">
    <location>
        <begin position="327"/>
        <end position="339"/>
    </location>
</feature>
<dbReference type="OMA" id="PGRHENC"/>
<feature type="compositionally biased region" description="Basic and acidic residues" evidence="2">
    <location>
        <begin position="191"/>
        <end position="200"/>
    </location>
</feature>
<accession>A0A0M9FSN4</accession>
<feature type="region of interest" description="Disordered" evidence="2">
    <location>
        <begin position="139"/>
        <end position="381"/>
    </location>
</feature>
<feature type="compositionally biased region" description="Basic and acidic residues" evidence="2">
    <location>
        <begin position="233"/>
        <end position="277"/>
    </location>
</feature>
<dbReference type="OrthoDB" id="16445at2759"/>
<dbReference type="AlphaFoldDB" id="A0A0M9FSN4"/>
<dbReference type="GeneID" id="26909122"/>
<dbReference type="PANTHER" id="PTHR35890:SF3">
    <property type="entry name" value="ECOTIN"/>
    <property type="match status" value="1"/>
</dbReference>
<comment type="similarity">
    <text evidence="1">Belongs to the protease inhibitor I11 (ecotin) family.</text>
</comment>
<name>A0A0M9FSN4_LEPPY</name>
<comment type="caution">
    <text evidence="3">The sequence shown here is derived from an EMBL/GenBank/DDBJ whole genome shotgun (WGS) entry which is preliminary data.</text>
</comment>
<feature type="compositionally biased region" description="Low complexity" evidence="2">
    <location>
        <begin position="139"/>
        <end position="150"/>
    </location>
</feature>
<dbReference type="InterPro" id="IPR036198">
    <property type="entry name" value="Ecotin_sf"/>
</dbReference>
<dbReference type="Gene3D" id="4.10.1230.10">
    <property type="entry name" value="Ecotin, trypsin inhibitor"/>
    <property type="match status" value="1"/>
</dbReference>
<reference evidence="3 4" key="1">
    <citation type="submission" date="2015-07" db="EMBL/GenBank/DDBJ databases">
        <title>High-quality genome of monoxenous trypanosomatid Leptomonas pyrrhocoris.</title>
        <authorList>
            <person name="Flegontov P."/>
            <person name="Butenko A."/>
            <person name="Firsov S."/>
            <person name="Vlcek C."/>
            <person name="Logacheva M.D."/>
            <person name="Field M."/>
            <person name="Filatov D."/>
            <person name="Flegontova O."/>
            <person name="Gerasimov E."/>
            <person name="Jackson A.P."/>
            <person name="Kelly S."/>
            <person name="Opperdoes F."/>
            <person name="O'Reilly A."/>
            <person name="Votypka J."/>
            <person name="Yurchenko V."/>
            <person name="Lukes J."/>
        </authorList>
    </citation>
    <scope>NUCLEOTIDE SEQUENCE [LARGE SCALE GENOMIC DNA]</scope>
    <source>
        <strain evidence="3">H10</strain>
    </source>
</reference>
<keyword evidence="4" id="KW-1185">Reference proteome</keyword>
<dbReference type="InterPro" id="IPR027438">
    <property type="entry name" value="Ecotin_C"/>
</dbReference>
<evidence type="ECO:0000313" key="4">
    <source>
        <dbReference type="Proteomes" id="UP000037923"/>
    </source>
</evidence>
<dbReference type="RefSeq" id="XP_015653616.1">
    <property type="nucleotide sequence ID" value="XM_015807958.1"/>
</dbReference>
<dbReference type="GO" id="GO:0004867">
    <property type="term" value="F:serine-type endopeptidase inhibitor activity"/>
    <property type="evidence" value="ECO:0007669"/>
    <property type="project" value="InterPro"/>
</dbReference>
<proteinExistence type="inferred from homology"/>
<dbReference type="PANTHER" id="PTHR35890">
    <property type="match status" value="1"/>
</dbReference>
<sequence length="381" mass="42493">MPTLSDFGATYPAAAPGQERKVIYLPSFDPRVEADHMRVQLIPGRHEDCEDGRLYNLTGTISEGTIEGWGYSYYVVTLGDIYAAHRTPADAEGATTFVAMYENPIITYNSRLPVVVYMPEGTELRYRIWRDELGRTAEETAPAAAPAPQAARHRSNTDELDNPRRRSAQVKEYPEPAASRDIPPIAGYEQEGGRKSREYVAEAQEAPALRAEEGGRKSREYVAEAQEAPALRASEKAGDHDKAYREKVAQERQQELRAKEAQPDDRREHRKSDPNSERRRHSSTKPRKHSSSEVGEASAERQRRLSSTENSPSEGYKRLSVDKGRSDSAASGRPSSTSSNGKEGAYEKKAKNFWNRARGNSKSKDSSPKKSGSNGEKWSEM</sequence>
<dbReference type="EMBL" id="LGTL01000026">
    <property type="protein sequence ID" value="KPA75177.1"/>
    <property type="molecule type" value="Genomic_DNA"/>
</dbReference>
<evidence type="ECO:0000256" key="1">
    <source>
        <dbReference type="ARBA" id="ARBA00010558"/>
    </source>
</evidence>
<protein>
    <submittedName>
        <fullName evidence="3">Putative ecotin</fullName>
    </submittedName>
</protein>
<dbReference type="Pfam" id="PF03974">
    <property type="entry name" value="Ecotin"/>
    <property type="match status" value="1"/>
</dbReference>
<evidence type="ECO:0000256" key="2">
    <source>
        <dbReference type="SAM" id="MobiDB-lite"/>
    </source>
</evidence>
<evidence type="ECO:0000313" key="3">
    <source>
        <dbReference type="EMBL" id="KPA75177.1"/>
    </source>
</evidence>
<feature type="compositionally biased region" description="Basic residues" evidence="2">
    <location>
        <begin position="278"/>
        <end position="289"/>
    </location>
</feature>
<dbReference type="InterPro" id="IPR005658">
    <property type="entry name" value="Prot_inh_ecotin"/>
</dbReference>
<dbReference type="SUPFAM" id="SSF49772">
    <property type="entry name" value="Ecotin, trypsin inhibitor"/>
    <property type="match status" value="1"/>
</dbReference>
<feature type="compositionally biased region" description="Basic and acidic residues" evidence="2">
    <location>
        <begin position="155"/>
        <end position="164"/>
    </location>
</feature>